<accession>A0ABS7XV72</accession>
<reference evidence="2" key="1">
    <citation type="submission" date="2023-07" db="EMBL/GenBank/DDBJ databases">
        <authorList>
            <person name="Yue Y."/>
        </authorList>
    </citation>
    <scope>NUCLEOTIDE SEQUENCE [LARGE SCALE GENOMIC DNA]</scope>
    <source>
        <strain evidence="2">D23</strain>
    </source>
</reference>
<protein>
    <submittedName>
        <fullName evidence="1">Uncharacterized protein</fullName>
    </submittedName>
</protein>
<keyword evidence="2" id="KW-1185">Reference proteome</keyword>
<gene>
    <name evidence="1" type="ORF">LBU54_15115</name>
</gene>
<dbReference type="EMBL" id="JAIUJR010000025">
    <property type="protein sequence ID" value="MCA0133921.1"/>
    <property type="molecule type" value="Genomic_DNA"/>
</dbReference>
<dbReference type="RefSeq" id="WP_224531932.1">
    <property type="nucleotide sequence ID" value="NZ_JAIUJR010000025.1"/>
</dbReference>
<evidence type="ECO:0000313" key="2">
    <source>
        <dbReference type="Proteomes" id="UP001198901"/>
    </source>
</evidence>
<dbReference type="Proteomes" id="UP001198901">
    <property type="component" value="Unassembled WGS sequence"/>
</dbReference>
<sequence>MRNWKDIEWIFEKDGALRDIYVQNATISDWKKVVDLLNSDYKLTFGVYEDNLTDKIDFGYVKTMFADETGELETKSATIDLDGIVVKCYFFLIDQIEFDINPSEIHSELELKKVTDFMKTMSAELGKQITLCGENQPEFPLIKIDSKNGIEKILTEKDAKSLWKKSDQKVSGFTKLKSTIIMKYFPKLFEKKILESANKEYKSTPKEKNVW</sequence>
<comment type="caution">
    <text evidence="1">The sequence shown here is derived from an EMBL/GenBank/DDBJ whole genome shotgun (WGS) entry which is preliminary data.</text>
</comment>
<proteinExistence type="predicted"/>
<organism evidence="1 2">
    <name type="scientific">Winogradskyella alexanderae</name>
    <dbReference type="NCBI Taxonomy" id="2877123"/>
    <lineage>
        <taxon>Bacteria</taxon>
        <taxon>Pseudomonadati</taxon>
        <taxon>Bacteroidota</taxon>
        <taxon>Flavobacteriia</taxon>
        <taxon>Flavobacteriales</taxon>
        <taxon>Flavobacteriaceae</taxon>
        <taxon>Winogradskyella</taxon>
    </lineage>
</organism>
<name>A0ABS7XV72_9FLAO</name>
<evidence type="ECO:0000313" key="1">
    <source>
        <dbReference type="EMBL" id="MCA0133921.1"/>
    </source>
</evidence>